<feature type="region of interest" description="Disordered" evidence="1">
    <location>
        <begin position="1"/>
        <end position="24"/>
    </location>
</feature>
<comment type="caution">
    <text evidence="2">The sequence shown here is derived from an EMBL/GenBank/DDBJ whole genome shotgun (WGS) entry which is preliminary data.</text>
</comment>
<proteinExistence type="predicted"/>
<evidence type="ECO:0000313" key="3">
    <source>
        <dbReference type="Proteomes" id="UP000827092"/>
    </source>
</evidence>
<dbReference type="EMBL" id="JAFNEN010000183">
    <property type="protein sequence ID" value="KAG8190471.1"/>
    <property type="molecule type" value="Genomic_DNA"/>
</dbReference>
<dbReference type="AlphaFoldDB" id="A0AAV6V4C6"/>
<name>A0AAV6V4C6_9ARAC</name>
<dbReference type="Proteomes" id="UP000827092">
    <property type="component" value="Unassembled WGS sequence"/>
</dbReference>
<accession>A0AAV6V4C6</accession>
<feature type="compositionally biased region" description="Polar residues" evidence="1">
    <location>
        <begin position="14"/>
        <end position="24"/>
    </location>
</feature>
<feature type="compositionally biased region" description="Basic and acidic residues" evidence="1">
    <location>
        <begin position="49"/>
        <end position="65"/>
    </location>
</feature>
<evidence type="ECO:0000256" key="1">
    <source>
        <dbReference type="SAM" id="MobiDB-lite"/>
    </source>
</evidence>
<protein>
    <submittedName>
        <fullName evidence="2">Uncharacterized protein</fullName>
    </submittedName>
</protein>
<reference evidence="2 3" key="1">
    <citation type="journal article" date="2022" name="Nat. Ecol. Evol.">
        <title>A masculinizing supergene underlies an exaggerated male reproductive morph in a spider.</title>
        <authorList>
            <person name="Hendrickx F."/>
            <person name="De Corte Z."/>
            <person name="Sonet G."/>
            <person name="Van Belleghem S.M."/>
            <person name="Kostlbacher S."/>
            <person name="Vangestel C."/>
        </authorList>
    </citation>
    <scope>NUCLEOTIDE SEQUENCE [LARGE SCALE GENOMIC DNA]</scope>
    <source>
        <strain evidence="2">W744_W776</strain>
    </source>
</reference>
<evidence type="ECO:0000313" key="2">
    <source>
        <dbReference type="EMBL" id="KAG8190471.1"/>
    </source>
</evidence>
<gene>
    <name evidence="2" type="ORF">JTE90_016709</name>
</gene>
<keyword evidence="3" id="KW-1185">Reference proteome</keyword>
<sequence>MENNDNRIKPFPLNTPTFQNPGTQDSAKVLRWGVLTTCDCPEGAGGGNESEHPKMILQKKMESKREKKKKGS</sequence>
<feature type="region of interest" description="Disordered" evidence="1">
    <location>
        <begin position="42"/>
        <end position="72"/>
    </location>
</feature>
<organism evidence="2 3">
    <name type="scientific">Oedothorax gibbosus</name>
    <dbReference type="NCBI Taxonomy" id="931172"/>
    <lineage>
        <taxon>Eukaryota</taxon>
        <taxon>Metazoa</taxon>
        <taxon>Ecdysozoa</taxon>
        <taxon>Arthropoda</taxon>
        <taxon>Chelicerata</taxon>
        <taxon>Arachnida</taxon>
        <taxon>Araneae</taxon>
        <taxon>Araneomorphae</taxon>
        <taxon>Entelegynae</taxon>
        <taxon>Araneoidea</taxon>
        <taxon>Linyphiidae</taxon>
        <taxon>Erigoninae</taxon>
        <taxon>Oedothorax</taxon>
    </lineage>
</organism>